<gene>
    <name evidence="2" type="ORF">V1477_020630</name>
</gene>
<feature type="compositionally biased region" description="Basic and acidic residues" evidence="1">
    <location>
        <begin position="22"/>
        <end position="69"/>
    </location>
</feature>
<name>A0ABD2APK4_VESMC</name>
<feature type="compositionally biased region" description="Basic and acidic residues" evidence="1">
    <location>
        <begin position="76"/>
        <end position="86"/>
    </location>
</feature>
<reference evidence="2 3" key="1">
    <citation type="journal article" date="2024" name="Ann. Entomol. Soc. Am.">
        <title>Genomic analyses of the southern and eastern yellowjacket wasps (Hymenoptera: Vespidae) reveal evolutionary signatures of social life.</title>
        <authorList>
            <person name="Catto M.A."/>
            <person name="Caine P.B."/>
            <person name="Orr S.E."/>
            <person name="Hunt B.G."/>
            <person name="Goodisman M.A.D."/>
        </authorList>
    </citation>
    <scope>NUCLEOTIDE SEQUENCE [LARGE SCALE GENOMIC DNA]</scope>
    <source>
        <strain evidence="2">232</strain>
        <tissue evidence="2">Head and thorax</tissue>
    </source>
</reference>
<evidence type="ECO:0000313" key="2">
    <source>
        <dbReference type="EMBL" id="KAL2721810.1"/>
    </source>
</evidence>
<accession>A0ABD2APK4</accession>
<proteinExistence type="predicted"/>
<organism evidence="2 3">
    <name type="scientific">Vespula maculifrons</name>
    <name type="common">Eastern yellow jacket</name>
    <name type="synonym">Wasp</name>
    <dbReference type="NCBI Taxonomy" id="7453"/>
    <lineage>
        <taxon>Eukaryota</taxon>
        <taxon>Metazoa</taxon>
        <taxon>Ecdysozoa</taxon>
        <taxon>Arthropoda</taxon>
        <taxon>Hexapoda</taxon>
        <taxon>Insecta</taxon>
        <taxon>Pterygota</taxon>
        <taxon>Neoptera</taxon>
        <taxon>Endopterygota</taxon>
        <taxon>Hymenoptera</taxon>
        <taxon>Apocrita</taxon>
        <taxon>Aculeata</taxon>
        <taxon>Vespoidea</taxon>
        <taxon>Vespidae</taxon>
        <taxon>Vespinae</taxon>
        <taxon>Vespula</taxon>
    </lineage>
</organism>
<comment type="caution">
    <text evidence="2">The sequence shown here is derived from an EMBL/GenBank/DDBJ whole genome shotgun (WGS) entry which is preliminary data.</text>
</comment>
<feature type="region of interest" description="Disordered" evidence="1">
    <location>
        <begin position="1"/>
        <end position="117"/>
    </location>
</feature>
<dbReference type="Proteomes" id="UP001607303">
    <property type="component" value="Unassembled WGS sequence"/>
</dbReference>
<dbReference type="AlphaFoldDB" id="A0ABD2APK4"/>
<evidence type="ECO:0000313" key="3">
    <source>
        <dbReference type="Proteomes" id="UP001607303"/>
    </source>
</evidence>
<keyword evidence="3" id="KW-1185">Reference proteome</keyword>
<evidence type="ECO:0000256" key="1">
    <source>
        <dbReference type="SAM" id="MobiDB-lite"/>
    </source>
</evidence>
<dbReference type="EMBL" id="JAYRBN010000116">
    <property type="protein sequence ID" value="KAL2721810.1"/>
    <property type="molecule type" value="Genomic_DNA"/>
</dbReference>
<protein>
    <submittedName>
        <fullName evidence="2">Uncharacterized protein</fullName>
    </submittedName>
</protein>
<sequence length="117" mass="13830">MQKVRISERSTLGHPVTSSSLEHLKKKEDRSSQEVEVGGVREEKRKEEKRREEKRREEKRREGRAEREAKKKKRFQRGEASEKAREELEEVNTSKKKLQKNVAEKHQGQVPKALTKI</sequence>